<sequence>MAAPILISGAMDCEIDYFLEELAGSTHRQIHGFDFWQGSLQGLPVVVSQTRVGMVAAAIATAVGLSTYMPSAVINQGTAGGHRRDLKVGDIVIGRACVPINGLEMPARSEGQGCAPLEWVPNHRTISHLSDRALCDLFASTPYTGGQKRLGVLGCGDLFSREMDRIDWLHATFGEDCEDMETYAVQQACQHFGVPFAGVRIISNNERTLDPYDRSTARTLQQFVCRALADWPAH</sequence>
<dbReference type="EMBL" id="FMHG01000001">
    <property type="protein sequence ID" value="SCJ64922.1"/>
    <property type="molecule type" value="Genomic_DNA"/>
</dbReference>
<dbReference type="GO" id="GO:0008930">
    <property type="term" value="F:methylthioadenosine nucleosidase activity"/>
    <property type="evidence" value="ECO:0007669"/>
    <property type="project" value="TreeGrafter"/>
</dbReference>
<evidence type="ECO:0000313" key="2">
    <source>
        <dbReference type="EMBL" id="SCJ64922.1"/>
    </source>
</evidence>
<protein>
    <submittedName>
        <fullName evidence="2">5'-methylthioadenosine/S-adenosylhomocysteine nucleosidase</fullName>
        <ecNumber evidence="2">3.2.2.9</ecNumber>
    </submittedName>
</protein>
<proteinExistence type="predicted"/>
<dbReference type="CDD" id="cd09008">
    <property type="entry name" value="MTAN"/>
    <property type="match status" value="1"/>
</dbReference>
<gene>
    <name evidence="2" type="primary">mtnN_1</name>
    <name evidence="2" type="ORF">SAMEA3545359_01248</name>
</gene>
<accession>A0A1C6I409</accession>
<dbReference type="GO" id="GO:0009116">
    <property type="term" value="P:nucleoside metabolic process"/>
    <property type="evidence" value="ECO:0007669"/>
    <property type="project" value="InterPro"/>
</dbReference>
<feature type="domain" description="Nucleoside phosphorylase" evidence="1">
    <location>
        <begin position="4"/>
        <end position="213"/>
    </location>
</feature>
<dbReference type="EC" id="3.2.2.9" evidence="2"/>
<dbReference type="GO" id="GO:0019284">
    <property type="term" value="P:L-methionine salvage from S-adenosylmethionine"/>
    <property type="evidence" value="ECO:0007669"/>
    <property type="project" value="TreeGrafter"/>
</dbReference>
<dbReference type="SUPFAM" id="SSF53167">
    <property type="entry name" value="Purine and uridine phosphorylases"/>
    <property type="match status" value="1"/>
</dbReference>
<dbReference type="PANTHER" id="PTHR46832:SF1">
    <property type="entry name" value="5'-METHYLTHIOADENOSINE_S-ADENOSYLHOMOCYSTEINE NUCLEOSIDASE"/>
    <property type="match status" value="1"/>
</dbReference>
<reference evidence="2" key="1">
    <citation type="submission" date="2015-09" db="EMBL/GenBank/DDBJ databases">
        <authorList>
            <consortium name="Pathogen Informatics"/>
        </authorList>
    </citation>
    <scope>NUCLEOTIDE SEQUENCE</scope>
    <source>
        <strain evidence="2">2789STDY5834896</strain>
    </source>
</reference>
<dbReference type="PANTHER" id="PTHR46832">
    <property type="entry name" value="5'-METHYLTHIOADENOSINE/S-ADENOSYLHOMOCYSTEINE NUCLEOSIDASE"/>
    <property type="match status" value="1"/>
</dbReference>
<dbReference type="GO" id="GO:0008782">
    <property type="term" value="F:adenosylhomocysteine nucleosidase activity"/>
    <property type="evidence" value="ECO:0007669"/>
    <property type="project" value="UniProtKB-EC"/>
</dbReference>
<dbReference type="InterPro" id="IPR000845">
    <property type="entry name" value="Nucleoside_phosphorylase_d"/>
</dbReference>
<evidence type="ECO:0000259" key="1">
    <source>
        <dbReference type="Pfam" id="PF01048"/>
    </source>
</evidence>
<dbReference type="Pfam" id="PF01048">
    <property type="entry name" value="PNP_UDP_1"/>
    <property type="match status" value="1"/>
</dbReference>
<dbReference type="AlphaFoldDB" id="A0A1C6I409"/>
<name>A0A1C6I409_9FIRM</name>
<keyword evidence="2" id="KW-0378">Hydrolase</keyword>
<dbReference type="GO" id="GO:0005829">
    <property type="term" value="C:cytosol"/>
    <property type="evidence" value="ECO:0007669"/>
    <property type="project" value="TreeGrafter"/>
</dbReference>
<keyword evidence="2" id="KW-0326">Glycosidase</keyword>
<dbReference type="InterPro" id="IPR035994">
    <property type="entry name" value="Nucleoside_phosphorylase_sf"/>
</dbReference>
<dbReference type="Gene3D" id="3.40.50.1580">
    <property type="entry name" value="Nucleoside phosphorylase domain"/>
    <property type="match status" value="1"/>
</dbReference>
<organism evidence="2">
    <name type="scientific">uncultured Anaerotruncus sp</name>
    <dbReference type="NCBI Taxonomy" id="905011"/>
    <lineage>
        <taxon>Bacteria</taxon>
        <taxon>Bacillati</taxon>
        <taxon>Bacillota</taxon>
        <taxon>Clostridia</taxon>
        <taxon>Eubacteriales</taxon>
        <taxon>Oscillospiraceae</taxon>
        <taxon>Anaerotruncus</taxon>
        <taxon>environmental samples</taxon>
    </lineage>
</organism>